<organism evidence="3 4">
    <name type="scientific">Glycomyces terrestris</name>
    <dbReference type="NCBI Taxonomy" id="2493553"/>
    <lineage>
        <taxon>Bacteria</taxon>
        <taxon>Bacillati</taxon>
        <taxon>Actinomycetota</taxon>
        <taxon>Actinomycetes</taxon>
        <taxon>Glycomycetales</taxon>
        <taxon>Glycomycetaceae</taxon>
        <taxon>Glycomyces</taxon>
    </lineage>
</organism>
<accession>A0A426V4C9</accession>
<evidence type="ECO:0000259" key="2">
    <source>
        <dbReference type="Pfam" id="PF04149"/>
    </source>
</evidence>
<feature type="region of interest" description="Disordered" evidence="1">
    <location>
        <begin position="61"/>
        <end position="98"/>
    </location>
</feature>
<dbReference type="InterPro" id="IPR007278">
    <property type="entry name" value="DUF397"/>
</dbReference>
<feature type="domain" description="DUF397" evidence="2">
    <location>
        <begin position="5"/>
        <end position="57"/>
    </location>
</feature>
<keyword evidence="4" id="KW-1185">Reference proteome</keyword>
<dbReference type="Proteomes" id="UP000277256">
    <property type="component" value="Unassembled WGS sequence"/>
</dbReference>
<sequence length="98" mass="10539">MLTENWKKSSRSGNQGGACVEARAHSGVAQVRDTKLGESSPILEASAADWTALLAAATRLDGVQDQRPPRHRGPFGFQPALHPRPRTGSVPYSQTCSR</sequence>
<proteinExistence type="predicted"/>
<evidence type="ECO:0000256" key="1">
    <source>
        <dbReference type="SAM" id="MobiDB-lite"/>
    </source>
</evidence>
<reference evidence="3 4" key="1">
    <citation type="submission" date="2018-12" db="EMBL/GenBank/DDBJ databases">
        <title>Glycomyces sp. YIM 121974 draft genome.</title>
        <authorList>
            <person name="Li Q."/>
        </authorList>
    </citation>
    <scope>NUCLEOTIDE SEQUENCE [LARGE SCALE GENOMIC DNA]</scope>
    <source>
        <strain evidence="3 4">YIM 121974</strain>
    </source>
</reference>
<gene>
    <name evidence="3" type="ORF">EIW28_03120</name>
</gene>
<dbReference type="Pfam" id="PF04149">
    <property type="entry name" value="DUF397"/>
    <property type="match status" value="1"/>
</dbReference>
<comment type="caution">
    <text evidence="3">The sequence shown here is derived from an EMBL/GenBank/DDBJ whole genome shotgun (WGS) entry which is preliminary data.</text>
</comment>
<dbReference type="OrthoDB" id="4562195at2"/>
<dbReference type="RefSeq" id="WP_125246241.1">
    <property type="nucleotide sequence ID" value="NZ_RSEB01000001.1"/>
</dbReference>
<protein>
    <submittedName>
        <fullName evidence="3">DUF397 domain-containing protein</fullName>
    </submittedName>
</protein>
<dbReference type="EMBL" id="RSEB01000001">
    <property type="protein sequence ID" value="RRS01764.1"/>
    <property type="molecule type" value="Genomic_DNA"/>
</dbReference>
<name>A0A426V4C9_9ACTN</name>
<feature type="region of interest" description="Disordered" evidence="1">
    <location>
        <begin position="1"/>
        <end position="25"/>
    </location>
</feature>
<evidence type="ECO:0000313" key="3">
    <source>
        <dbReference type="EMBL" id="RRS01764.1"/>
    </source>
</evidence>
<evidence type="ECO:0000313" key="4">
    <source>
        <dbReference type="Proteomes" id="UP000277256"/>
    </source>
</evidence>
<dbReference type="AlphaFoldDB" id="A0A426V4C9"/>